<evidence type="ECO:0000256" key="3">
    <source>
        <dbReference type="SAM" id="Phobius"/>
    </source>
</evidence>
<dbReference type="KEGG" id="bwa:HLV38_04915"/>
<keyword evidence="3" id="KW-0472">Membrane</keyword>
<evidence type="ECO:0000313" key="5">
    <source>
        <dbReference type="EMBL" id="QKF07530.1"/>
    </source>
</evidence>
<dbReference type="Proteomes" id="UP000503297">
    <property type="component" value="Chromosome"/>
</dbReference>
<dbReference type="PANTHER" id="PTHR10264:SF19">
    <property type="entry name" value="AT06885P-RELATED"/>
    <property type="match status" value="1"/>
</dbReference>
<dbReference type="PRINTS" id="PR00721">
    <property type="entry name" value="STOMATIN"/>
</dbReference>
<proteinExistence type="inferred from homology"/>
<keyword evidence="3" id="KW-0812">Transmembrane</keyword>
<evidence type="ECO:0000313" key="6">
    <source>
        <dbReference type="Proteomes" id="UP000503297"/>
    </source>
</evidence>
<name>A0A6M8J0M6_9ACTN</name>
<comment type="similarity">
    <text evidence="1">Belongs to the band 7/mec-2 family.</text>
</comment>
<keyword evidence="3" id="KW-1133">Transmembrane helix</keyword>
<dbReference type="EMBL" id="CP053716">
    <property type="protein sequence ID" value="QKF07530.1"/>
    <property type="molecule type" value="Genomic_DNA"/>
</dbReference>
<keyword evidence="6" id="KW-1185">Reference proteome</keyword>
<dbReference type="InterPro" id="IPR043202">
    <property type="entry name" value="Band-7_stomatin-like"/>
</dbReference>
<dbReference type="GO" id="GO:0005886">
    <property type="term" value="C:plasma membrane"/>
    <property type="evidence" value="ECO:0007669"/>
    <property type="project" value="InterPro"/>
</dbReference>
<protein>
    <submittedName>
        <fullName evidence="5">Slipin family protein</fullName>
    </submittedName>
</protein>
<organism evidence="5 6">
    <name type="scientific">Berryella wangjianweii</name>
    <dbReference type="NCBI Taxonomy" id="2734634"/>
    <lineage>
        <taxon>Bacteria</taxon>
        <taxon>Bacillati</taxon>
        <taxon>Actinomycetota</taxon>
        <taxon>Coriobacteriia</taxon>
        <taxon>Eggerthellales</taxon>
        <taxon>Eggerthellaceae</taxon>
        <taxon>Berryella</taxon>
    </lineage>
</organism>
<dbReference type="Gene3D" id="6.10.250.2090">
    <property type="match status" value="1"/>
</dbReference>
<sequence>MLTATQRRPRRPRASSGSTESGRSVALPAESVRAGTTRVGAVLFALTMFAAGFGATVLGAFLAGGGFELPVLVVAALVGWLCASSIHVVLQWERAVILRFGRFNRTSGPGVVLTLPIIEFYTVRIDQRVSATYFGAEETLTRDLVPVNVDAVLFWMVFDPEKAALEVEDYAAAVSWVAQTAMRKAIGRNTVVEVATRRQELDDELKAEIERKLHPWGIDIIDVELRDIVIPKELQEAMARSAVAEREKEARTVLAEVERDIAEMLSDAAEVYEGSAEALRLRTMHLAYESVKSSGGTVMMPSAFSEGFVDAPRRAEAAGEAAGAGAGLGVGGASGA</sequence>
<dbReference type="InterPro" id="IPR001107">
    <property type="entry name" value="Band_7"/>
</dbReference>
<dbReference type="InterPro" id="IPR001972">
    <property type="entry name" value="Stomatin_HflK_fam"/>
</dbReference>
<dbReference type="InterPro" id="IPR036013">
    <property type="entry name" value="Band_7/SPFH_dom_sf"/>
</dbReference>
<accession>A0A6M8J0M6</accession>
<feature type="transmembrane region" description="Helical" evidence="3">
    <location>
        <begin position="41"/>
        <end position="63"/>
    </location>
</feature>
<feature type="domain" description="Band 7" evidence="4">
    <location>
        <begin position="84"/>
        <end position="242"/>
    </location>
</feature>
<dbReference type="AlphaFoldDB" id="A0A6M8J0M6"/>
<dbReference type="GO" id="GO:0098552">
    <property type="term" value="C:side of membrane"/>
    <property type="evidence" value="ECO:0007669"/>
    <property type="project" value="UniProtKB-ARBA"/>
</dbReference>
<dbReference type="CDD" id="cd13775">
    <property type="entry name" value="SPFH_eoslipins_u3"/>
    <property type="match status" value="1"/>
</dbReference>
<dbReference type="Gene3D" id="3.30.479.30">
    <property type="entry name" value="Band 7 domain"/>
    <property type="match status" value="1"/>
</dbReference>
<dbReference type="SUPFAM" id="SSF117892">
    <property type="entry name" value="Band 7/SPFH domain"/>
    <property type="match status" value="1"/>
</dbReference>
<dbReference type="Pfam" id="PF01145">
    <property type="entry name" value="Band_7"/>
    <property type="match status" value="1"/>
</dbReference>
<feature type="region of interest" description="Disordered" evidence="2">
    <location>
        <begin position="1"/>
        <end position="26"/>
    </location>
</feature>
<feature type="transmembrane region" description="Helical" evidence="3">
    <location>
        <begin position="69"/>
        <end position="90"/>
    </location>
</feature>
<evidence type="ECO:0000256" key="2">
    <source>
        <dbReference type="SAM" id="MobiDB-lite"/>
    </source>
</evidence>
<gene>
    <name evidence="5" type="ORF">HLV38_04915</name>
</gene>
<dbReference type="FunFam" id="3.30.479.30:FF:000004">
    <property type="entry name" value="Putative membrane protease family, stomatin"/>
    <property type="match status" value="1"/>
</dbReference>
<evidence type="ECO:0000256" key="1">
    <source>
        <dbReference type="ARBA" id="ARBA00008164"/>
    </source>
</evidence>
<evidence type="ECO:0000259" key="4">
    <source>
        <dbReference type="SMART" id="SM00244"/>
    </source>
</evidence>
<dbReference type="PANTHER" id="PTHR10264">
    <property type="entry name" value="BAND 7 PROTEIN-RELATED"/>
    <property type="match status" value="1"/>
</dbReference>
<dbReference type="SMART" id="SM00244">
    <property type="entry name" value="PHB"/>
    <property type="match status" value="1"/>
</dbReference>
<reference evidence="6" key="1">
    <citation type="submission" date="2020-05" db="EMBL/GenBank/DDBJ databases">
        <title>Novel species in genus Nocardioides.</title>
        <authorList>
            <person name="Zhang G."/>
        </authorList>
    </citation>
    <scope>NUCLEOTIDE SEQUENCE [LARGE SCALE GENOMIC DNA]</scope>
    <source>
        <strain evidence="6">zg-1050</strain>
    </source>
</reference>